<dbReference type="PANTHER" id="PTHR24095">
    <property type="entry name" value="ACETYL-COENZYME A SYNTHETASE"/>
    <property type="match status" value="1"/>
</dbReference>
<feature type="binding site" evidence="6">
    <location>
        <position position="547"/>
    </location>
    <ligand>
        <name>Mg(2+)</name>
        <dbReference type="ChEBI" id="CHEBI:18420"/>
    </ligand>
</feature>
<keyword evidence="6" id="KW-0479">Metal-binding</keyword>
<evidence type="ECO:0000256" key="4">
    <source>
        <dbReference type="ARBA" id="ARBA00022840"/>
    </source>
</evidence>
<feature type="binding site" evidence="6">
    <location>
        <position position="589"/>
    </location>
    <ligand>
        <name>CoA</name>
        <dbReference type="ChEBI" id="CHEBI:57287"/>
    </ligand>
</feature>
<dbReference type="Pfam" id="PF00501">
    <property type="entry name" value="AMP-binding"/>
    <property type="match status" value="1"/>
</dbReference>
<dbReference type="Gene3D" id="3.40.50.12780">
    <property type="entry name" value="N-terminal domain of ligase-like"/>
    <property type="match status" value="1"/>
</dbReference>
<reference evidence="10 11" key="1">
    <citation type="submission" date="2019-04" db="EMBL/GenBank/DDBJ databases">
        <title>Genome sequence of Pelagicola litoralis CL-ES2.</title>
        <authorList>
            <person name="Cao J."/>
        </authorList>
    </citation>
    <scope>NUCLEOTIDE SEQUENCE [LARGE SCALE GENOMIC DNA]</scope>
    <source>
        <strain evidence="10 11">CL-ES2</strain>
    </source>
</reference>
<feature type="binding site" evidence="6">
    <location>
        <position position="505"/>
    </location>
    <ligand>
        <name>ATP</name>
        <dbReference type="ChEBI" id="CHEBI:30616"/>
    </ligand>
</feature>
<feature type="modified residue" description="N6-acetyllysine" evidence="6">
    <location>
        <position position="614"/>
    </location>
</feature>
<feature type="binding site" evidence="6">
    <location>
        <begin position="196"/>
        <end position="199"/>
    </location>
    <ligand>
        <name>CoA</name>
        <dbReference type="ChEBI" id="CHEBI:57287"/>
    </ligand>
</feature>
<feature type="binding site" evidence="6">
    <location>
        <position position="531"/>
    </location>
    <ligand>
        <name>ATP</name>
        <dbReference type="ChEBI" id="CHEBI:30616"/>
    </ligand>
</feature>
<dbReference type="NCBIfam" id="NF001208">
    <property type="entry name" value="PRK00174.1"/>
    <property type="match status" value="1"/>
</dbReference>
<keyword evidence="2 6" id="KW-0436">Ligase</keyword>
<dbReference type="Pfam" id="PF16177">
    <property type="entry name" value="ACAS_N"/>
    <property type="match status" value="1"/>
</dbReference>
<keyword evidence="3 6" id="KW-0547">Nucleotide-binding</keyword>
<evidence type="ECO:0000256" key="1">
    <source>
        <dbReference type="ARBA" id="ARBA00006432"/>
    </source>
</evidence>
<comment type="caution">
    <text evidence="6">Lacks conserved residue(s) required for the propagation of feature annotation.</text>
</comment>
<comment type="PTM">
    <text evidence="6">Acetylated. Deacetylation by the SIR2-homolog deacetylase activates the enzyme.</text>
</comment>
<dbReference type="InterPro" id="IPR025110">
    <property type="entry name" value="AMP-bd_C"/>
</dbReference>
<dbReference type="GO" id="GO:0019427">
    <property type="term" value="P:acetyl-CoA biosynthetic process from acetate"/>
    <property type="evidence" value="ECO:0007669"/>
    <property type="project" value="UniProtKB-UniRule"/>
</dbReference>
<dbReference type="GO" id="GO:0005829">
    <property type="term" value="C:cytosol"/>
    <property type="evidence" value="ECO:0007669"/>
    <property type="project" value="TreeGrafter"/>
</dbReference>
<evidence type="ECO:0000259" key="7">
    <source>
        <dbReference type="Pfam" id="PF00501"/>
    </source>
</evidence>
<sequence length="654" mass="72304">MSSENTANPTYPPSSDLVANAHANEATYDAMYEASISDPEAFWGEHGKRIDWIKPFTKVKNTSFEPGNVSIKWFEDGTLNVAANCIDRHLKTRGDKTAIIFEPDNPEEPAQHITYKELHRRVCRMSNILEDMGVRKGDRVVLYLPMIPEAAYAMLACARIGAIHSIVFAGFSPDALSARINGSDAKVLITADYAPRGGRQTPLKSNADAALLHTKDSVKCLVVKRTGGQTTWVDGRDFDYNEMALEADEFHTPAEMNAEDPLFILYTSGSTGQPKGVVHCSGGYLVFASMTHEYVFDYKEDDIFWCTADVGWVTGHSYIVYGPLANGATTLMFEGVPTYPDASRFWQVCEKHKVNQFYTAPTALRALMGQGNSFVESCDLSSLRILGTVGEPINPEAWNWYNDVVGGGRCPIVDTWWQTETGGHLLTPLPGAHATKPGSAMKPFFGVQTVVLDPHSGEEIHTYPCEGVLCLKDSWPSQMRTVWGDHERFEKTYFSDYKGYYFAGDGCKRDEDGDYWITGRVDDVINVSGHRMGTAEVESALVAHAKVAEAAVVGYPHDIKGQGIYCYVTLMNGVEPSDELTKELRTWVRTEIGPIASPDLIQWAPGLPKTRSGKIMRRILRKIAEDDFGSLGDTSTLAEPGVVDDLIENRMNKG</sequence>
<feature type="domain" description="Acetyl-coenzyme A synthetase N-terminal" evidence="9">
    <location>
        <begin position="28"/>
        <end position="85"/>
    </location>
</feature>
<evidence type="ECO:0000256" key="5">
    <source>
        <dbReference type="ARBA" id="ARBA00022990"/>
    </source>
</evidence>
<dbReference type="InterPro" id="IPR042099">
    <property type="entry name" value="ANL_N_sf"/>
</dbReference>
<evidence type="ECO:0000259" key="9">
    <source>
        <dbReference type="Pfam" id="PF16177"/>
    </source>
</evidence>
<dbReference type="GO" id="GO:0005524">
    <property type="term" value="F:ATP binding"/>
    <property type="evidence" value="ECO:0007669"/>
    <property type="project" value="UniProtKB-KW"/>
</dbReference>
<dbReference type="GO" id="GO:0046872">
    <property type="term" value="F:metal ion binding"/>
    <property type="evidence" value="ECO:0007669"/>
    <property type="project" value="UniProtKB-KW"/>
</dbReference>
<feature type="binding site" evidence="6">
    <location>
        <position position="542"/>
    </location>
    <ligand>
        <name>Mg(2+)</name>
        <dbReference type="ChEBI" id="CHEBI:18420"/>
    </ligand>
</feature>
<dbReference type="PANTHER" id="PTHR24095:SF14">
    <property type="entry name" value="ACETYL-COENZYME A SYNTHETASE 1"/>
    <property type="match status" value="1"/>
</dbReference>
<feature type="binding site" evidence="6">
    <location>
        <position position="528"/>
    </location>
    <ligand>
        <name>CoA</name>
        <dbReference type="ChEBI" id="CHEBI:57287"/>
    </ligand>
</feature>
<feature type="binding site" evidence="6">
    <location>
        <begin position="390"/>
        <end position="392"/>
    </location>
    <ligand>
        <name>ATP</name>
        <dbReference type="ChEBI" id="CHEBI:30616"/>
    </ligand>
</feature>
<dbReference type="EMBL" id="SULI01000005">
    <property type="protein sequence ID" value="TKZ21376.1"/>
    <property type="molecule type" value="Genomic_DNA"/>
</dbReference>
<accession>A0A4U7N7R1</accession>
<evidence type="ECO:0000313" key="10">
    <source>
        <dbReference type="EMBL" id="TKZ21376.1"/>
    </source>
</evidence>
<feature type="domain" description="AMP-dependent synthetase/ligase" evidence="7">
    <location>
        <begin position="87"/>
        <end position="473"/>
    </location>
</feature>
<keyword evidence="5 6" id="KW-0007">Acetylation</keyword>
<evidence type="ECO:0000313" key="11">
    <source>
        <dbReference type="Proteomes" id="UP000306575"/>
    </source>
</evidence>
<dbReference type="NCBIfam" id="TIGR02188">
    <property type="entry name" value="Ac_CoA_lig_AcsA"/>
    <property type="match status" value="1"/>
</dbReference>
<dbReference type="AlphaFoldDB" id="A0A4U7N7R1"/>
<dbReference type="InterPro" id="IPR020845">
    <property type="entry name" value="AMP-binding_CS"/>
</dbReference>
<dbReference type="InterPro" id="IPR000873">
    <property type="entry name" value="AMP-dep_synth/lig_dom"/>
</dbReference>
<dbReference type="FunFam" id="3.40.50.12780:FF:000001">
    <property type="entry name" value="Acetyl-coenzyme A synthetase"/>
    <property type="match status" value="1"/>
</dbReference>
<evidence type="ECO:0000256" key="3">
    <source>
        <dbReference type="ARBA" id="ARBA00022741"/>
    </source>
</evidence>
<dbReference type="RefSeq" id="WP_138015579.1">
    <property type="nucleotide sequence ID" value="NZ_SULI01000005.1"/>
</dbReference>
<evidence type="ECO:0000256" key="2">
    <source>
        <dbReference type="ARBA" id="ARBA00022598"/>
    </source>
</evidence>
<comment type="similarity">
    <text evidence="1 6">Belongs to the ATP-dependent AMP-binding enzyme family.</text>
</comment>
<evidence type="ECO:0000256" key="6">
    <source>
        <dbReference type="HAMAP-Rule" id="MF_01123"/>
    </source>
</evidence>
<dbReference type="GO" id="GO:0003987">
    <property type="term" value="F:acetate-CoA ligase activity"/>
    <property type="evidence" value="ECO:0007669"/>
    <property type="project" value="UniProtKB-UniRule"/>
</dbReference>
<dbReference type="OrthoDB" id="9803968at2"/>
<dbReference type="InterPro" id="IPR045851">
    <property type="entry name" value="AMP-bd_C_sf"/>
</dbReference>
<dbReference type="GO" id="GO:0016208">
    <property type="term" value="F:AMP binding"/>
    <property type="evidence" value="ECO:0007669"/>
    <property type="project" value="InterPro"/>
</dbReference>
<comment type="catalytic activity">
    <reaction evidence="6">
        <text>acetate + ATP + CoA = acetyl-CoA + AMP + diphosphate</text>
        <dbReference type="Rhea" id="RHEA:23176"/>
        <dbReference type="ChEBI" id="CHEBI:30089"/>
        <dbReference type="ChEBI" id="CHEBI:30616"/>
        <dbReference type="ChEBI" id="CHEBI:33019"/>
        <dbReference type="ChEBI" id="CHEBI:57287"/>
        <dbReference type="ChEBI" id="CHEBI:57288"/>
        <dbReference type="ChEBI" id="CHEBI:456215"/>
        <dbReference type="EC" id="6.2.1.1"/>
    </reaction>
</comment>
<organism evidence="10 11">
    <name type="scientific">Shimia litoralis</name>
    <dbReference type="NCBI Taxonomy" id="420403"/>
    <lineage>
        <taxon>Bacteria</taxon>
        <taxon>Pseudomonadati</taxon>
        <taxon>Pseudomonadota</taxon>
        <taxon>Alphaproteobacteria</taxon>
        <taxon>Rhodobacterales</taxon>
        <taxon>Roseobacteraceae</taxon>
    </lineage>
</organism>
<feature type="binding site" evidence="6">
    <location>
        <position position="314"/>
    </location>
    <ligand>
        <name>CoA</name>
        <dbReference type="ChEBI" id="CHEBI:57287"/>
    </ligand>
</feature>
<gene>
    <name evidence="10" type="primary">acs</name>
    <name evidence="6" type="synonym">acsA</name>
    <name evidence="10" type="ORF">FAP39_06455</name>
</gene>
<comment type="caution">
    <text evidence="10">The sequence shown here is derived from an EMBL/GenBank/DDBJ whole genome shotgun (WGS) entry which is preliminary data.</text>
</comment>
<proteinExistence type="inferred from homology"/>
<feature type="binding site" evidence="6">
    <location>
        <position position="544"/>
    </location>
    <ligand>
        <name>Mg(2+)</name>
        <dbReference type="ChEBI" id="CHEBI:18420"/>
    </ligand>
</feature>
<feature type="binding site" evidence="6">
    <location>
        <begin position="414"/>
        <end position="419"/>
    </location>
    <ligand>
        <name>ATP</name>
        <dbReference type="ChEBI" id="CHEBI:30616"/>
    </ligand>
</feature>
<protein>
    <recommendedName>
        <fullName evidence="6">Acetyl-coenzyme A synthetase</fullName>
        <shortName evidence="6">AcCoA synthetase</shortName>
        <shortName evidence="6">Acs</shortName>
        <ecNumber evidence="6">6.2.1.1</ecNumber>
    </recommendedName>
    <alternativeName>
        <fullName evidence="6">Acetate--CoA ligase</fullName>
    </alternativeName>
    <alternativeName>
        <fullName evidence="6">Acyl-activating enzyme</fullName>
    </alternativeName>
</protein>
<keyword evidence="11" id="KW-1185">Reference proteome</keyword>
<keyword evidence="4 6" id="KW-0067">ATP-binding</keyword>
<name>A0A4U7N7R1_9RHOB</name>
<dbReference type="FunFam" id="3.30.300.30:FF:000004">
    <property type="entry name" value="Acetyl-coenzyme A synthetase"/>
    <property type="match status" value="1"/>
</dbReference>
<dbReference type="Proteomes" id="UP000306575">
    <property type="component" value="Unassembled WGS sequence"/>
</dbReference>
<dbReference type="SUPFAM" id="SSF56801">
    <property type="entry name" value="Acetyl-CoA synthetase-like"/>
    <property type="match status" value="1"/>
</dbReference>
<evidence type="ECO:0000259" key="8">
    <source>
        <dbReference type="Pfam" id="PF13193"/>
    </source>
</evidence>
<keyword evidence="6" id="KW-0460">Magnesium</keyword>
<dbReference type="InterPro" id="IPR011904">
    <property type="entry name" value="Ac_CoA_lig"/>
</dbReference>
<dbReference type="Gene3D" id="3.30.300.30">
    <property type="match status" value="1"/>
</dbReference>
<feature type="binding site" evidence="6">
    <location>
        <position position="520"/>
    </location>
    <ligand>
        <name>ATP</name>
        <dbReference type="ChEBI" id="CHEBI:30616"/>
    </ligand>
</feature>
<dbReference type="Pfam" id="PF13193">
    <property type="entry name" value="AMP-binding_C"/>
    <property type="match status" value="1"/>
</dbReference>
<dbReference type="InterPro" id="IPR032387">
    <property type="entry name" value="ACAS_N"/>
</dbReference>
<dbReference type="PROSITE" id="PS00455">
    <property type="entry name" value="AMP_BINDING"/>
    <property type="match status" value="1"/>
</dbReference>
<feature type="domain" description="AMP-binding enzyme C-terminal" evidence="8">
    <location>
        <begin position="536"/>
        <end position="614"/>
    </location>
</feature>
<comment type="function">
    <text evidence="6">Catalyzes the conversion of acetate into acetyl-CoA (AcCoA), an essential intermediate at the junction of anabolic and catabolic pathways. AcsA undergoes a two-step reaction. In the first half reaction, AcsA combines acetate with ATP to form acetyl-adenylate (AcAMP) intermediate. In the second half reaction, it can then transfer the acetyl group from AcAMP to the sulfhydryl group of CoA, forming the product AcCoA.</text>
</comment>
<dbReference type="HAMAP" id="MF_01123">
    <property type="entry name" value="Ac_CoA_synth"/>
    <property type="match status" value="1"/>
</dbReference>
<dbReference type="CDD" id="cd05966">
    <property type="entry name" value="ACS"/>
    <property type="match status" value="1"/>
</dbReference>
<dbReference type="EC" id="6.2.1.1" evidence="6"/>
<comment type="cofactor">
    <cofactor evidence="6">
        <name>Mg(2+)</name>
        <dbReference type="ChEBI" id="CHEBI:18420"/>
    </cofactor>
</comment>